<sequence>MSRAERHRKVKKKMSTGKKVGITIASILLLLVVAGAGYAVKVYFDVKGTANEMYEKPTREKSELRDAPVEINKKVPISVLLLGIDTGDLGRDEQGRSDTMMVATLNPEDGETTLLSIPRDTYTEIVGRGQNDKLNHAYAFGGADMAIASMENLLQIPIDYYVSVNMGGLKEVVDAVGGVNVDNTLDFSQDGTDFHTGNIHLNGEEALSFVRMRYEDPEGDYGRQERQRKVVMGIMKKAVSPSILTQYTEILSTLKDNVRTDLNWDQLMTLQKNYRDAFTVIETEQMAGSGIMLDGISYQEIPAEELTRVQTLLQEQLGLK</sequence>
<accession>A0A430B438</accession>
<dbReference type="Proteomes" id="UP000287605">
    <property type="component" value="Unassembled WGS sequence"/>
</dbReference>
<dbReference type="AlphaFoldDB" id="A0A430B438"/>
<evidence type="ECO:0000313" key="4">
    <source>
        <dbReference type="Proteomes" id="UP000287605"/>
    </source>
</evidence>
<dbReference type="NCBIfam" id="TIGR00350">
    <property type="entry name" value="lytR_cpsA_psr"/>
    <property type="match status" value="1"/>
</dbReference>
<evidence type="ECO:0000259" key="2">
    <source>
        <dbReference type="Pfam" id="PF03816"/>
    </source>
</evidence>
<gene>
    <name evidence="3" type="ORF">CBF29_01600</name>
</gene>
<dbReference type="InterPro" id="IPR050922">
    <property type="entry name" value="LytR/CpsA/Psr_CW_biosynth"/>
</dbReference>
<dbReference type="EMBL" id="NGKA01000002">
    <property type="protein sequence ID" value="RSU15059.1"/>
    <property type="molecule type" value="Genomic_DNA"/>
</dbReference>
<dbReference type="PANTHER" id="PTHR33392:SF6">
    <property type="entry name" value="POLYISOPRENYL-TEICHOIC ACID--PEPTIDOGLYCAN TEICHOIC ACID TRANSFERASE TAGU"/>
    <property type="match status" value="1"/>
</dbReference>
<organism evidence="3 4">
    <name type="scientific">Vagococcus elongatus</name>
    <dbReference type="NCBI Taxonomy" id="180344"/>
    <lineage>
        <taxon>Bacteria</taxon>
        <taxon>Bacillati</taxon>
        <taxon>Bacillota</taxon>
        <taxon>Bacilli</taxon>
        <taxon>Lactobacillales</taxon>
        <taxon>Enterococcaceae</taxon>
        <taxon>Vagococcus</taxon>
    </lineage>
</organism>
<dbReference type="InterPro" id="IPR004474">
    <property type="entry name" value="LytR_CpsA_psr"/>
</dbReference>
<evidence type="ECO:0000313" key="3">
    <source>
        <dbReference type="EMBL" id="RSU15059.1"/>
    </source>
</evidence>
<name>A0A430B438_9ENTE</name>
<dbReference type="Gene3D" id="3.40.630.190">
    <property type="entry name" value="LCP protein"/>
    <property type="match status" value="1"/>
</dbReference>
<evidence type="ECO:0000256" key="1">
    <source>
        <dbReference type="ARBA" id="ARBA00006068"/>
    </source>
</evidence>
<dbReference type="PANTHER" id="PTHR33392">
    <property type="entry name" value="POLYISOPRENYL-TEICHOIC ACID--PEPTIDOGLYCAN TEICHOIC ACID TRANSFERASE TAGU"/>
    <property type="match status" value="1"/>
</dbReference>
<protein>
    <submittedName>
        <fullName evidence="3">Transcriptional regulator</fullName>
    </submittedName>
</protein>
<reference evidence="3 4" key="1">
    <citation type="submission" date="2017-05" db="EMBL/GenBank/DDBJ databases">
        <title>Vagococcus spp. assemblies.</title>
        <authorList>
            <person name="Gulvik C.A."/>
        </authorList>
    </citation>
    <scope>NUCLEOTIDE SEQUENCE [LARGE SCALE GENOMIC DNA]</scope>
    <source>
        <strain evidence="3 4">CCUG 51432</strain>
    </source>
</reference>
<dbReference type="Pfam" id="PF03816">
    <property type="entry name" value="LytR_cpsA_psr"/>
    <property type="match status" value="1"/>
</dbReference>
<comment type="similarity">
    <text evidence="1">Belongs to the LytR/CpsA/Psr (LCP) family.</text>
</comment>
<proteinExistence type="inferred from homology"/>
<comment type="caution">
    <text evidence="3">The sequence shown here is derived from an EMBL/GenBank/DDBJ whole genome shotgun (WGS) entry which is preliminary data.</text>
</comment>
<feature type="domain" description="Cell envelope-related transcriptional attenuator" evidence="2">
    <location>
        <begin position="96"/>
        <end position="238"/>
    </location>
</feature>
<keyword evidence="4" id="KW-1185">Reference proteome</keyword>